<dbReference type="Gene3D" id="3.20.20.70">
    <property type="entry name" value="Aldolase class I"/>
    <property type="match status" value="1"/>
</dbReference>
<dbReference type="InterPro" id="IPR011060">
    <property type="entry name" value="RibuloseP-bd_barrel"/>
</dbReference>
<dbReference type="PROSITE" id="PS00167">
    <property type="entry name" value="TRP_SYNTHASE_ALPHA"/>
    <property type="match status" value="1"/>
</dbReference>
<evidence type="ECO:0000256" key="2">
    <source>
        <dbReference type="ARBA" id="ARBA00011270"/>
    </source>
</evidence>
<dbReference type="AlphaFoldDB" id="A0A1X9SP87"/>
<protein>
    <recommendedName>
        <fullName evidence="8">Tryptophan synthase alpha chain</fullName>
        <ecNumber evidence="8">4.2.1.20</ecNumber>
    </recommendedName>
</protein>
<dbReference type="InterPro" id="IPR002028">
    <property type="entry name" value="Trp_synthase_suA"/>
</dbReference>
<dbReference type="SUPFAM" id="SSF51366">
    <property type="entry name" value="Ribulose-phoshate binding barrel"/>
    <property type="match status" value="1"/>
</dbReference>
<dbReference type="GeneID" id="46921801"/>
<evidence type="ECO:0000256" key="9">
    <source>
        <dbReference type="RuleBase" id="RU003662"/>
    </source>
</evidence>
<dbReference type="UniPathway" id="UPA00035">
    <property type="reaction ID" value="UER00044"/>
</dbReference>
<keyword evidence="5 8" id="KW-0057">Aromatic amino acid biosynthesis</keyword>
<evidence type="ECO:0000256" key="1">
    <source>
        <dbReference type="ARBA" id="ARBA00004733"/>
    </source>
</evidence>
<comment type="catalytic activity">
    <reaction evidence="7 8">
        <text>(1S,2R)-1-C-(indol-3-yl)glycerol 3-phosphate + L-serine = D-glyceraldehyde 3-phosphate + L-tryptophan + H2O</text>
        <dbReference type="Rhea" id="RHEA:10532"/>
        <dbReference type="ChEBI" id="CHEBI:15377"/>
        <dbReference type="ChEBI" id="CHEBI:33384"/>
        <dbReference type="ChEBI" id="CHEBI:57912"/>
        <dbReference type="ChEBI" id="CHEBI:58866"/>
        <dbReference type="ChEBI" id="CHEBI:59776"/>
        <dbReference type="EC" id="4.2.1.20"/>
    </reaction>
</comment>
<feature type="active site" description="Proton acceptor" evidence="8">
    <location>
        <position position="44"/>
    </location>
</feature>
<keyword evidence="3 8" id="KW-0028">Amino-acid biosynthesis</keyword>
<dbReference type="EC" id="4.2.1.20" evidence="8"/>
<organism evidence="10 11">
    <name type="scientific">Campylobacter lanienae NCTC 13004</name>
    <dbReference type="NCBI Taxonomy" id="1031753"/>
    <lineage>
        <taxon>Bacteria</taxon>
        <taxon>Pseudomonadati</taxon>
        <taxon>Campylobacterota</taxon>
        <taxon>Epsilonproteobacteria</taxon>
        <taxon>Campylobacterales</taxon>
        <taxon>Campylobacteraceae</taxon>
        <taxon>Campylobacter</taxon>
    </lineage>
</organism>
<comment type="similarity">
    <text evidence="8 9">Belongs to the TrpA family.</text>
</comment>
<dbReference type="GO" id="GO:0005829">
    <property type="term" value="C:cytosol"/>
    <property type="evidence" value="ECO:0007669"/>
    <property type="project" value="TreeGrafter"/>
</dbReference>
<name>A0A1X9SP87_9BACT</name>
<evidence type="ECO:0000313" key="10">
    <source>
        <dbReference type="EMBL" id="ARQ98056.1"/>
    </source>
</evidence>
<evidence type="ECO:0000256" key="6">
    <source>
        <dbReference type="ARBA" id="ARBA00023239"/>
    </source>
</evidence>
<dbReference type="RefSeq" id="WP_100590890.1">
    <property type="nucleotide sequence ID" value="NZ_CP015578.1"/>
</dbReference>
<evidence type="ECO:0000256" key="4">
    <source>
        <dbReference type="ARBA" id="ARBA00022822"/>
    </source>
</evidence>
<evidence type="ECO:0000313" key="11">
    <source>
        <dbReference type="Proteomes" id="UP000202031"/>
    </source>
</evidence>
<evidence type="ECO:0000256" key="3">
    <source>
        <dbReference type="ARBA" id="ARBA00022605"/>
    </source>
</evidence>
<dbReference type="InterPro" id="IPR013785">
    <property type="entry name" value="Aldolase_TIM"/>
</dbReference>
<evidence type="ECO:0000256" key="8">
    <source>
        <dbReference type="HAMAP-Rule" id="MF_00131"/>
    </source>
</evidence>
<comment type="function">
    <text evidence="8">The alpha subunit is responsible for the aldol cleavage of indoleglycerol phosphate to indole and glyceraldehyde 3-phosphate.</text>
</comment>
<comment type="subunit">
    <text evidence="2 8">Tetramer of two alpha and two beta chains.</text>
</comment>
<dbReference type="EMBL" id="CP015578">
    <property type="protein sequence ID" value="ARQ98056.1"/>
    <property type="molecule type" value="Genomic_DNA"/>
</dbReference>
<comment type="pathway">
    <text evidence="1 8">Amino-acid biosynthesis; L-tryptophan biosynthesis; L-tryptophan from chorismate: step 5/5.</text>
</comment>
<dbReference type="Pfam" id="PF00290">
    <property type="entry name" value="Trp_syntA"/>
    <property type="match status" value="1"/>
</dbReference>
<sequence>MDKISAAFNGKKANIGYILAGYPSLEYTKEFLNLLDDSILDLVEIGIPYSDPLADGKVIANAAFKACENGVNTTKVFNMLKEVKTKKALVFLVYYNIILTYGEDRFLQDSKDCGISGILVPDMPFEESSKFAQKCEEYGIALIRLIAPTSTKRSKEILNKANGFIYAVGSLGVTGGEQSSIDRLKDMIKTIKDNTNLPVAIGFGVKNASDVKKVKEYADGAIIGTKIIEITSEFDPQTAHKKIKELFE</sequence>
<proteinExistence type="inferred from homology"/>
<dbReference type="NCBIfam" id="TIGR00262">
    <property type="entry name" value="trpA"/>
    <property type="match status" value="1"/>
</dbReference>
<feature type="active site" description="Proton acceptor" evidence="8">
    <location>
        <position position="55"/>
    </location>
</feature>
<evidence type="ECO:0000256" key="5">
    <source>
        <dbReference type="ARBA" id="ARBA00023141"/>
    </source>
</evidence>
<keyword evidence="6 8" id="KW-0456">Lyase</keyword>
<dbReference type="PANTHER" id="PTHR43406:SF1">
    <property type="entry name" value="TRYPTOPHAN SYNTHASE ALPHA CHAIN, CHLOROPLASTIC"/>
    <property type="match status" value="1"/>
</dbReference>
<gene>
    <name evidence="8 10" type="primary">trpA</name>
    <name evidence="10" type="ORF">CLAN_1333</name>
</gene>
<evidence type="ECO:0000256" key="7">
    <source>
        <dbReference type="ARBA" id="ARBA00049047"/>
    </source>
</evidence>
<accession>A0A1X9SP87</accession>
<keyword evidence="4 8" id="KW-0822">Tryptophan biosynthesis</keyword>
<dbReference type="Proteomes" id="UP000202031">
    <property type="component" value="Chromosome"/>
</dbReference>
<dbReference type="InterPro" id="IPR018204">
    <property type="entry name" value="Trp_synthase_alpha_AS"/>
</dbReference>
<dbReference type="GO" id="GO:0004834">
    <property type="term" value="F:tryptophan synthase activity"/>
    <property type="evidence" value="ECO:0007669"/>
    <property type="project" value="UniProtKB-UniRule"/>
</dbReference>
<dbReference type="PANTHER" id="PTHR43406">
    <property type="entry name" value="TRYPTOPHAN SYNTHASE, ALPHA CHAIN"/>
    <property type="match status" value="1"/>
</dbReference>
<dbReference type="HAMAP" id="MF_00131">
    <property type="entry name" value="Trp_synth_alpha"/>
    <property type="match status" value="1"/>
</dbReference>
<reference evidence="11" key="1">
    <citation type="journal article" date="2017" name="Genome Biol. Evol.">
        <title>Comparative Genomic Analysis Identifies a Campylobacter Clade Deficient in Selenium Metabolism.</title>
        <authorList>
            <person name="Miller W.G."/>
            <person name="Yee E."/>
            <person name="Lopes B.S."/>
            <person name="Chapman M.H."/>
            <person name="Huynh S."/>
            <person name="Bono J.L."/>
            <person name="Parker C.T."/>
            <person name="Strachan N.J.C."/>
            <person name="Forbes K.J."/>
        </authorList>
    </citation>
    <scope>NUCLEOTIDE SEQUENCE [LARGE SCALE GENOMIC DNA]</scope>
    <source>
        <strain evidence="11">NCTC 13004</strain>
    </source>
</reference>
<reference evidence="11" key="2">
    <citation type="journal article" date="2017" name="Genome Biol. Evol.">
        <title>Comparative genomic analysis identifies a Campylobacter clade deficient in selenium metabolism.</title>
        <authorList>
            <person name="Miller W.G."/>
            <person name="Yee E."/>
            <person name="Lopes B.S."/>
            <person name="Chapman M.H."/>
            <person name="Huynh S."/>
            <person name="Bono J.L."/>
            <person name="Parker C.T."/>
            <person name="Strachan N.J.C."/>
            <person name="Forbes K.J."/>
        </authorList>
    </citation>
    <scope>NUCLEOTIDE SEQUENCE [LARGE SCALE GENOMIC DNA]</scope>
    <source>
        <strain evidence="11">NCTC 13004</strain>
    </source>
</reference>
<dbReference type="CDD" id="cd04724">
    <property type="entry name" value="Tryptophan_synthase_alpha"/>
    <property type="match status" value="1"/>
</dbReference>
<dbReference type="KEGG" id="clx:CLAN_1333"/>